<proteinExistence type="predicted"/>
<dbReference type="Proteomes" id="UP000010388">
    <property type="component" value="Chromosome"/>
</dbReference>
<gene>
    <name evidence="2" type="ordered locus">Cyagr_0289</name>
</gene>
<evidence type="ECO:0000313" key="3">
    <source>
        <dbReference type="Proteomes" id="UP000010388"/>
    </source>
</evidence>
<evidence type="ECO:0000313" key="2">
    <source>
        <dbReference type="EMBL" id="AFY27488.1"/>
    </source>
</evidence>
<dbReference type="HOGENOM" id="CLU_841233_0_0_3"/>
<reference evidence="3" key="1">
    <citation type="journal article" date="2013" name="Proc. Natl. Acad. Sci. U.S.A.">
        <title>Improving the coverage of the cyanobacterial phylum using diversity-driven genome sequencing.</title>
        <authorList>
            <person name="Shih P.M."/>
            <person name="Wu D."/>
            <person name="Latifi A."/>
            <person name="Axen S.D."/>
            <person name="Fewer D.P."/>
            <person name="Talla E."/>
            <person name="Calteau A."/>
            <person name="Cai F."/>
            <person name="Tandeau de Marsac N."/>
            <person name="Rippka R."/>
            <person name="Herdman M."/>
            <person name="Sivonen K."/>
            <person name="Coursin T."/>
            <person name="Laurent T."/>
            <person name="Goodwin L."/>
            <person name="Nolan M."/>
            <person name="Davenport K.W."/>
            <person name="Han C.S."/>
            <person name="Rubin E.M."/>
            <person name="Eisen J.A."/>
            <person name="Woyke T."/>
            <person name="Gugger M."/>
            <person name="Kerfeld C.A."/>
        </authorList>
    </citation>
    <scope>NUCLEOTIDE SEQUENCE [LARGE SCALE GENOMIC DNA]</scope>
    <source>
        <strain evidence="3">ATCC 27147 / PCC 6307</strain>
    </source>
</reference>
<sequence length="330" mass="35510">MLLCVAGRFSTPSVERMSRSQAQDTTGSSVRKFPFSLGGGRLRPSSTVPAQGKSDSFMLQLVDDRPGVGALGGKATRAQSAANTGMMSNPSLLRSLHNQSLLPVQQLPVSDSIGDGRQKPSHQWAAAISERISSSTHPNGYRALTAERTFARMSGSRSMVLPTGITTLHPEQEGDVQPPHRHQGSLAPPTPVEQMNKSLLSTISTLAITVAPISAVAQSVPITVGMNYGIARQRLIQAGWQPLRSAYPAANWIYKSAENSSYNHLEAQTRLASYFRQRGWYETLDCAPTGHGMCGQQFFNAKGKGLIVTTTNGEVSPPIVKDYTFGNGTR</sequence>
<feature type="region of interest" description="Disordered" evidence="1">
    <location>
        <begin position="15"/>
        <end position="52"/>
    </location>
</feature>
<organism evidence="2 3">
    <name type="scientific">Cyanobium gracile (strain ATCC 27147 / PCC 6307)</name>
    <dbReference type="NCBI Taxonomy" id="292564"/>
    <lineage>
        <taxon>Bacteria</taxon>
        <taxon>Bacillati</taxon>
        <taxon>Cyanobacteriota</taxon>
        <taxon>Cyanophyceae</taxon>
        <taxon>Synechococcales</taxon>
        <taxon>Prochlorococcaceae</taxon>
        <taxon>Cyanobium</taxon>
    </lineage>
</organism>
<dbReference type="STRING" id="292564.Cyagr_0289"/>
<feature type="compositionally biased region" description="Polar residues" evidence="1">
    <location>
        <begin position="19"/>
        <end position="29"/>
    </location>
</feature>
<evidence type="ECO:0000256" key="1">
    <source>
        <dbReference type="SAM" id="MobiDB-lite"/>
    </source>
</evidence>
<accession>K9P3D7</accession>
<protein>
    <submittedName>
        <fullName evidence="2">Uncharacterized protein</fullName>
    </submittedName>
</protein>
<dbReference type="KEGG" id="cgc:Cyagr_0289"/>
<dbReference type="AlphaFoldDB" id="K9P3D7"/>
<dbReference type="EMBL" id="CP003495">
    <property type="protein sequence ID" value="AFY27488.1"/>
    <property type="molecule type" value="Genomic_DNA"/>
</dbReference>
<name>K9P3D7_CYAGP</name>